<gene>
    <name evidence="2" type="ORF">NDU88_006652</name>
</gene>
<evidence type="ECO:0000313" key="3">
    <source>
        <dbReference type="Proteomes" id="UP001066276"/>
    </source>
</evidence>
<name>A0AAV7RNN2_PLEWA</name>
<evidence type="ECO:0000256" key="1">
    <source>
        <dbReference type="SAM" id="MobiDB-lite"/>
    </source>
</evidence>
<dbReference type="EMBL" id="JANPWB010000009">
    <property type="protein sequence ID" value="KAJ1153894.1"/>
    <property type="molecule type" value="Genomic_DNA"/>
</dbReference>
<protein>
    <submittedName>
        <fullName evidence="2">Uncharacterized protein</fullName>
    </submittedName>
</protein>
<sequence>MAPLLWPRKGRKEDCGGHVAAERPRDRAVALDSLNLSKAESALSLKRRVPSNGMSMNDCWTSPVNPEVRNQGGAVRPLS</sequence>
<accession>A0AAV7RNN2</accession>
<feature type="compositionally biased region" description="Polar residues" evidence="1">
    <location>
        <begin position="52"/>
        <end position="64"/>
    </location>
</feature>
<comment type="caution">
    <text evidence="2">The sequence shown here is derived from an EMBL/GenBank/DDBJ whole genome shotgun (WGS) entry which is preliminary data.</text>
</comment>
<organism evidence="2 3">
    <name type="scientific">Pleurodeles waltl</name>
    <name type="common">Iberian ribbed newt</name>
    <dbReference type="NCBI Taxonomy" id="8319"/>
    <lineage>
        <taxon>Eukaryota</taxon>
        <taxon>Metazoa</taxon>
        <taxon>Chordata</taxon>
        <taxon>Craniata</taxon>
        <taxon>Vertebrata</taxon>
        <taxon>Euteleostomi</taxon>
        <taxon>Amphibia</taxon>
        <taxon>Batrachia</taxon>
        <taxon>Caudata</taxon>
        <taxon>Salamandroidea</taxon>
        <taxon>Salamandridae</taxon>
        <taxon>Pleurodelinae</taxon>
        <taxon>Pleurodeles</taxon>
    </lineage>
</organism>
<dbReference type="Proteomes" id="UP001066276">
    <property type="component" value="Chromosome 5"/>
</dbReference>
<proteinExistence type="predicted"/>
<evidence type="ECO:0000313" key="2">
    <source>
        <dbReference type="EMBL" id="KAJ1153894.1"/>
    </source>
</evidence>
<keyword evidence="3" id="KW-1185">Reference proteome</keyword>
<dbReference type="AlphaFoldDB" id="A0AAV7RNN2"/>
<reference evidence="2" key="1">
    <citation type="journal article" date="2022" name="bioRxiv">
        <title>Sequencing and chromosome-scale assembly of the giantPleurodeles waltlgenome.</title>
        <authorList>
            <person name="Brown T."/>
            <person name="Elewa A."/>
            <person name="Iarovenko S."/>
            <person name="Subramanian E."/>
            <person name="Araus A.J."/>
            <person name="Petzold A."/>
            <person name="Susuki M."/>
            <person name="Suzuki K.-i.T."/>
            <person name="Hayashi T."/>
            <person name="Toyoda A."/>
            <person name="Oliveira C."/>
            <person name="Osipova E."/>
            <person name="Leigh N.D."/>
            <person name="Simon A."/>
            <person name="Yun M.H."/>
        </authorList>
    </citation>
    <scope>NUCLEOTIDE SEQUENCE</scope>
    <source>
        <strain evidence="2">20211129_DDA</strain>
        <tissue evidence="2">Liver</tissue>
    </source>
</reference>
<feature type="region of interest" description="Disordered" evidence="1">
    <location>
        <begin position="50"/>
        <end position="79"/>
    </location>
</feature>